<organism evidence="1">
    <name type="scientific">Arundo donax</name>
    <name type="common">Giant reed</name>
    <name type="synonym">Donax arundinaceus</name>
    <dbReference type="NCBI Taxonomy" id="35708"/>
    <lineage>
        <taxon>Eukaryota</taxon>
        <taxon>Viridiplantae</taxon>
        <taxon>Streptophyta</taxon>
        <taxon>Embryophyta</taxon>
        <taxon>Tracheophyta</taxon>
        <taxon>Spermatophyta</taxon>
        <taxon>Magnoliopsida</taxon>
        <taxon>Liliopsida</taxon>
        <taxon>Poales</taxon>
        <taxon>Poaceae</taxon>
        <taxon>PACMAD clade</taxon>
        <taxon>Arundinoideae</taxon>
        <taxon>Arundineae</taxon>
        <taxon>Arundo</taxon>
    </lineage>
</organism>
<reference evidence="1" key="1">
    <citation type="submission" date="2014-09" db="EMBL/GenBank/DDBJ databases">
        <authorList>
            <person name="Magalhaes I.L.F."/>
            <person name="Oliveira U."/>
            <person name="Santos F.R."/>
            <person name="Vidigal T.H.D.A."/>
            <person name="Brescovit A.D."/>
            <person name="Santos A.J."/>
        </authorList>
    </citation>
    <scope>NUCLEOTIDE SEQUENCE</scope>
    <source>
        <tissue evidence="1">Shoot tissue taken approximately 20 cm above the soil surface</tissue>
    </source>
</reference>
<evidence type="ECO:0000313" key="1">
    <source>
        <dbReference type="EMBL" id="JAD59403.1"/>
    </source>
</evidence>
<name>A0A0A9BB46_ARUDO</name>
<accession>A0A0A9BB46</accession>
<dbReference type="AlphaFoldDB" id="A0A0A9BB46"/>
<proteinExistence type="predicted"/>
<sequence>MIASSEQWLAHVLLLVVSSTSVV</sequence>
<reference evidence="1" key="2">
    <citation type="journal article" date="2015" name="Data Brief">
        <title>Shoot transcriptome of the giant reed, Arundo donax.</title>
        <authorList>
            <person name="Barrero R.A."/>
            <person name="Guerrero F.D."/>
            <person name="Moolhuijzen P."/>
            <person name="Goolsby J.A."/>
            <person name="Tidwell J."/>
            <person name="Bellgard S.E."/>
            <person name="Bellgard M.I."/>
        </authorList>
    </citation>
    <scope>NUCLEOTIDE SEQUENCE</scope>
    <source>
        <tissue evidence="1">Shoot tissue taken approximately 20 cm above the soil surface</tissue>
    </source>
</reference>
<dbReference type="EMBL" id="GBRH01238492">
    <property type="protein sequence ID" value="JAD59403.1"/>
    <property type="molecule type" value="Transcribed_RNA"/>
</dbReference>
<protein>
    <submittedName>
        <fullName evidence="1">Uncharacterized protein</fullName>
    </submittedName>
</protein>